<gene>
    <name evidence="1" type="ORF">HNP98_001122</name>
</gene>
<dbReference type="Proteomes" id="UP000779507">
    <property type="component" value="Unassembled WGS sequence"/>
</dbReference>
<dbReference type="PROSITE" id="PS51257">
    <property type="entry name" value="PROKAR_LIPOPROTEIN"/>
    <property type="match status" value="1"/>
</dbReference>
<keyword evidence="2" id="KW-1185">Reference proteome</keyword>
<sequence>MLKLPVFLLVGALAVAACSPEREAESTAATPAYPVSAAAATPAVSALDTVVYRTEADVLAVRVARELHITDPALLTRIKNEYYARGRVLGGYATRYAADTAGRYAAVRAANNRTSQHLRTALTPGQYQTYAARQGTYYARSYTDVQSLAPLAPTLSPGDLKALGIKKLQSAGGRPRGQRDEGAYHKVKYLNGAKIKRNADGSLKIRQADGTKIKIDKNGRRTVKTGLF</sequence>
<dbReference type="RefSeq" id="WP_173809056.1">
    <property type="nucleotide sequence ID" value="NZ_JABSNP010000004.1"/>
</dbReference>
<evidence type="ECO:0000313" key="1">
    <source>
        <dbReference type="EMBL" id="NRT18305.1"/>
    </source>
</evidence>
<name>A0ABX2FPH0_9BACT</name>
<proteinExistence type="predicted"/>
<evidence type="ECO:0008006" key="3">
    <source>
        <dbReference type="Google" id="ProtNLM"/>
    </source>
</evidence>
<reference evidence="1 2" key="1">
    <citation type="submission" date="2020-05" db="EMBL/GenBank/DDBJ databases">
        <title>Genomic Encyclopedia of Type Strains, Phase IV (KMG-V): Genome sequencing to study the core and pangenomes of soil and plant-associated prokaryotes.</title>
        <authorList>
            <person name="Whitman W."/>
        </authorList>
    </citation>
    <scope>NUCLEOTIDE SEQUENCE [LARGE SCALE GENOMIC DNA]</scope>
    <source>
        <strain evidence="1 2">9A</strain>
    </source>
</reference>
<accession>A0ABX2FPH0</accession>
<dbReference type="EMBL" id="JABSNP010000004">
    <property type="protein sequence ID" value="NRT18305.1"/>
    <property type="molecule type" value="Genomic_DNA"/>
</dbReference>
<organism evidence="1 2">
    <name type="scientific">Hymenobacter caeli</name>
    <dbReference type="NCBI Taxonomy" id="2735894"/>
    <lineage>
        <taxon>Bacteria</taxon>
        <taxon>Pseudomonadati</taxon>
        <taxon>Bacteroidota</taxon>
        <taxon>Cytophagia</taxon>
        <taxon>Cytophagales</taxon>
        <taxon>Hymenobacteraceae</taxon>
        <taxon>Hymenobacter</taxon>
    </lineage>
</organism>
<evidence type="ECO:0000313" key="2">
    <source>
        <dbReference type="Proteomes" id="UP000779507"/>
    </source>
</evidence>
<comment type="caution">
    <text evidence="1">The sequence shown here is derived from an EMBL/GenBank/DDBJ whole genome shotgun (WGS) entry which is preliminary data.</text>
</comment>
<protein>
    <recommendedName>
        <fullName evidence="3">Hemagglutinin</fullName>
    </recommendedName>
</protein>